<reference evidence="1" key="1">
    <citation type="submission" date="2021-01" db="EMBL/GenBank/DDBJ databases">
        <title>Whole genome shotgun sequence of Virgisporangium aliadipatigenens NBRC 105644.</title>
        <authorList>
            <person name="Komaki H."/>
            <person name="Tamura T."/>
        </authorList>
    </citation>
    <scope>NUCLEOTIDE SEQUENCE</scope>
    <source>
        <strain evidence="1">NBRC 105644</strain>
    </source>
</reference>
<evidence type="ECO:0000313" key="1">
    <source>
        <dbReference type="EMBL" id="GIJ43886.1"/>
    </source>
</evidence>
<keyword evidence="2" id="KW-1185">Reference proteome</keyword>
<name>A0A8J4DNJ5_9ACTN</name>
<protein>
    <recommendedName>
        <fullName evidence="3">Histone deacetylase</fullName>
    </recommendedName>
</protein>
<evidence type="ECO:0000313" key="2">
    <source>
        <dbReference type="Proteomes" id="UP000619260"/>
    </source>
</evidence>
<sequence>MWYAAYGSNMHAARFRFYLTGGTPPGGLRACPGCRDTRPPRRTAPLLLPGGIHFAWESVTWTGGIAFYDPTLPGVAAARGYLVTGRQFLDIATQEMHRPPPGIGPERLAEAVATGRAVLGDGRYETLVRAGTRAGFPVLTFTAPWSAADVTPNPPAPRYLAMLAGGLHEAHRWNAARIADYLTSRPGVAGHWSRARVARIAARAVRAEESRFSRFARFRHETAA</sequence>
<proteinExistence type="predicted"/>
<dbReference type="Gene3D" id="3.10.490.10">
    <property type="entry name" value="Gamma-glutamyl cyclotransferase-like"/>
    <property type="match status" value="1"/>
</dbReference>
<dbReference type="EMBL" id="BOPF01000002">
    <property type="protein sequence ID" value="GIJ43886.1"/>
    <property type="molecule type" value="Genomic_DNA"/>
</dbReference>
<accession>A0A8J4DNJ5</accession>
<evidence type="ECO:0008006" key="3">
    <source>
        <dbReference type="Google" id="ProtNLM"/>
    </source>
</evidence>
<comment type="caution">
    <text evidence="1">The sequence shown here is derived from an EMBL/GenBank/DDBJ whole genome shotgun (WGS) entry which is preliminary data.</text>
</comment>
<dbReference type="RefSeq" id="WP_239152330.1">
    <property type="nucleotide sequence ID" value="NZ_BOPF01000002.1"/>
</dbReference>
<dbReference type="AlphaFoldDB" id="A0A8J4DNJ5"/>
<dbReference type="Proteomes" id="UP000619260">
    <property type="component" value="Unassembled WGS sequence"/>
</dbReference>
<gene>
    <name evidence="1" type="ORF">Val02_07720</name>
</gene>
<organism evidence="1 2">
    <name type="scientific">Virgisporangium aliadipatigenens</name>
    <dbReference type="NCBI Taxonomy" id="741659"/>
    <lineage>
        <taxon>Bacteria</taxon>
        <taxon>Bacillati</taxon>
        <taxon>Actinomycetota</taxon>
        <taxon>Actinomycetes</taxon>
        <taxon>Micromonosporales</taxon>
        <taxon>Micromonosporaceae</taxon>
        <taxon>Virgisporangium</taxon>
    </lineage>
</organism>